<protein>
    <recommendedName>
        <fullName evidence="1">Tc1-like transposase DDE domain-containing protein</fullName>
    </recommendedName>
</protein>
<accession>A0A167MFS6</accession>
<dbReference type="Pfam" id="PF13358">
    <property type="entry name" value="DDE_3"/>
    <property type="match status" value="1"/>
</dbReference>
<evidence type="ECO:0000313" key="3">
    <source>
        <dbReference type="Proteomes" id="UP000076738"/>
    </source>
</evidence>
<dbReference type="PANTHER" id="PTHR47326:SF1">
    <property type="entry name" value="HTH PSQ-TYPE DOMAIN-CONTAINING PROTEIN"/>
    <property type="match status" value="1"/>
</dbReference>
<gene>
    <name evidence="2" type="ORF">CALVIDRAFT_455802</name>
</gene>
<keyword evidence="3" id="KW-1185">Reference proteome</keyword>
<dbReference type="AlphaFoldDB" id="A0A167MFS6"/>
<dbReference type="EMBL" id="KV417283">
    <property type="protein sequence ID" value="KZO96665.1"/>
    <property type="molecule type" value="Genomic_DNA"/>
</dbReference>
<evidence type="ECO:0000259" key="1">
    <source>
        <dbReference type="Pfam" id="PF13358"/>
    </source>
</evidence>
<evidence type="ECO:0000313" key="2">
    <source>
        <dbReference type="EMBL" id="KZO96665.1"/>
    </source>
</evidence>
<proteinExistence type="predicted"/>
<dbReference type="InterPro" id="IPR036397">
    <property type="entry name" value="RNaseH_sf"/>
</dbReference>
<organism evidence="2 3">
    <name type="scientific">Calocera viscosa (strain TUFC12733)</name>
    <dbReference type="NCBI Taxonomy" id="1330018"/>
    <lineage>
        <taxon>Eukaryota</taxon>
        <taxon>Fungi</taxon>
        <taxon>Dikarya</taxon>
        <taxon>Basidiomycota</taxon>
        <taxon>Agaricomycotina</taxon>
        <taxon>Dacrymycetes</taxon>
        <taxon>Dacrymycetales</taxon>
        <taxon>Dacrymycetaceae</taxon>
        <taxon>Calocera</taxon>
    </lineage>
</organism>
<dbReference type="InterPro" id="IPR038717">
    <property type="entry name" value="Tc1-like_DDE_dom"/>
</dbReference>
<feature type="non-terminal residue" evidence="2">
    <location>
        <position position="1"/>
    </location>
</feature>
<dbReference type="OrthoDB" id="3226274at2759"/>
<dbReference type="GO" id="GO:0003676">
    <property type="term" value="F:nucleic acid binding"/>
    <property type="evidence" value="ECO:0007669"/>
    <property type="project" value="InterPro"/>
</dbReference>
<feature type="domain" description="Tc1-like transposase DDE" evidence="1">
    <location>
        <begin position="43"/>
        <end position="98"/>
    </location>
</feature>
<name>A0A167MFS6_CALVF</name>
<sequence length="142" mass="16661">CISQYGVGCLYRFFKSVKGPQYCDCLEDALLGTIEDINKSAVDIIYQQDGAPPHTSLVARAWLAERDIFTLSWLPNSCDLNIIEHVWHYLKHKVRPRYPKPKNIEDLWEVIEWEWYSIPNEFIAKLYDSMTRRCSEVYKAKG</sequence>
<dbReference type="STRING" id="1330018.A0A167MFS6"/>
<dbReference type="PANTHER" id="PTHR47326">
    <property type="entry name" value="TRANSPOSABLE ELEMENT TC3 TRANSPOSASE-LIKE PROTEIN"/>
    <property type="match status" value="1"/>
</dbReference>
<dbReference type="Proteomes" id="UP000076738">
    <property type="component" value="Unassembled WGS sequence"/>
</dbReference>
<feature type="non-terminal residue" evidence="2">
    <location>
        <position position="142"/>
    </location>
</feature>
<reference evidence="2 3" key="1">
    <citation type="journal article" date="2016" name="Mol. Biol. Evol.">
        <title>Comparative Genomics of Early-Diverging Mushroom-Forming Fungi Provides Insights into the Origins of Lignocellulose Decay Capabilities.</title>
        <authorList>
            <person name="Nagy L.G."/>
            <person name="Riley R."/>
            <person name="Tritt A."/>
            <person name="Adam C."/>
            <person name="Daum C."/>
            <person name="Floudas D."/>
            <person name="Sun H."/>
            <person name="Yadav J.S."/>
            <person name="Pangilinan J."/>
            <person name="Larsson K.H."/>
            <person name="Matsuura K."/>
            <person name="Barry K."/>
            <person name="Labutti K."/>
            <person name="Kuo R."/>
            <person name="Ohm R.A."/>
            <person name="Bhattacharya S.S."/>
            <person name="Shirouzu T."/>
            <person name="Yoshinaga Y."/>
            <person name="Martin F.M."/>
            <person name="Grigoriev I.V."/>
            <person name="Hibbett D.S."/>
        </authorList>
    </citation>
    <scope>NUCLEOTIDE SEQUENCE [LARGE SCALE GENOMIC DNA]</scope>
    <source>
        <strain evidence="2 3">TUFC12733</strain>
    </source>
</reference>
<dbReference type="Gene3D" id="3.30.420.10">
    <property type="entry name" value="Ribonuclease H-like superfamily/Ribonuclease H"/>
    <property type="match status" value="1"/>
</dbReference>